<dbReference type="SUPFAM" id="SSF53335">
    <property type="entry name" value="S-adenosyl-L-methionine-dependent methyltransferases"/>
    <property type="match status" value="1"/>
</dbReference>
<dbReference type="PANTHER" id="PTHR46529">
    <property type="entry name" value="TRNA WYBUTOSINE-SYNTHESIZING PROTEIN 4"/>
    <property type="match status" value="1"/>
</dbReference>
<dbReference type="GO" id="GO:0031591">
    <property type="term" value="P:wybutosine biosynthetic process"/>
    <property type="evidence" value="ECO:0007669"/>
    <property type="project" value="TreeGrafter"/>
</dbReference>
<dbReference type="InterPro" id="IPR029063">
    <property type="entry name" value="SAM-dependent_MTases_sf"/>
</dbReference>
<dbReference type="EMBL" id="BMAV01002451">
    <property type="protein sequence ID" value="GFY41338.1"/>
    <property type="molecule type" value="Genomic_DNA"/>
</dbReference>
<dbReference type="GO" id="GO:0008175">
    <property type="term" value="F:tRNA methyltransferase activity"/>
    <property type="evidence" value="ECO:0007669"/>
    <property type="project" value="TreeGrafter"/>
</dbReference>
<protein>
    <submittedName>
        <fullName evidence="1">tRNA wybutosine-synthesizing protein 4</fullName>
    </submittedName>
</protein>
<dbReference type="Gene3D" id="3.40.50.150">
    <property type="entry name" value="Vaccinia Virus protein VP39"/>
    <property type="match status" value="1"/>
</dbReference>
<dbReference type="Proteomes" id="UP000886998">
    <property type="component" value="Unassembled WGS sequence"/>
</dbReference>
<proteinExistence type="predicted"/>
<name>A0A8X6WU20_9ARAC</name>
<sequence length="272" mass="31385">MLLLPGNRGQDVCYLQLVSFGKTHFSGLIDPISDQVDSHLHTSFAGPIATSVANFWAAGFRKPQAQYYVELLSSDEYVMLGVDLQNCKELETCFCDLEVDFNIPTLFLSECALTYINLKSSNNLIQWVQAHFLNSAFVLYEQVHDDDGFSLVMKNHFKTLGCPLKSLTHRLKEYAHSRFIQMGWSSCSSISMLSFYMNFLNEEKHRIQNLELFDEYEMWHEKCRHYVLIWASQGIISIPEAFQNKNDSVTYDYKQLGSLSITCRPVQELLQR</sequence>
<evidence type="ECO:0000313" key="1">
    <source>
        <dbReference type="EMBL" id="GFY41338.1"/>
    </source>
</evidence>
<dbReference type="OrthoDB" id="203237at2759"/>
<dbReference type="AlphaFoldDB" id="A0A8X6WU20"/>
<comment type="caution">
    <text evidence="1">The sequence shown here is derived from an EMBL/GenBank/DDBJ whole genome shotgun (WGS) entry which is preliminary data.</text>
</comment>
<keyword evidence="2" id="KW-1185">Reference proteome</keyword>
<dbReference type="GO" id="GO:0030488">
    <property type="term" value="P:tRNA methylation"/>
    <property type="evidence" value="ECO:0007669"/>
    <property type="project" value="TreeGrafter"/>
</dbReference>
<evidence type="ECO:0000313" key="2">
    <source>
        <dbReference type="Proteomes" id="UP000886998"/>
    </source>
</evidence>
<dbReference type="PANTHER" id="PTHR46529:SF1">
    <property type="entry name" value="TRNA WYBUTOSINE-SYNTHESIZING PROTEIN 4"/>
    <property type="match status" value="1"/>
</dbReference>
<reference evidence="1" key="1">
    <citation type="submission" date="2020-08" db="EMBL/GenBank/DDBJ databases">
        <title>Multicomponent nature underlies the extraordinary mechanical properties of spider dragline silk.</title>
        <authorList>
            <person name="Kono N."/>
            <person name="Nakamura H."/>
            <person name="Mori M."/>
            <person name="Yoshida Y."/>
            <person name="Ohtoshi R."/>
            <person name="Malay A.D."/>
            <person name="Moran D.A.P."/>
            <person name="Tomita M."/>
            <person name="Numata K."/>
            <person name="Arakawa K."/>
        </authorList>
    </citation>
    <scope>NUCLEOTIDE SEQUENCE</scope>
</reference>
<accession>A0A8X6WU20</accession>
<gene>
    <name evidence="1" type="primary">Lcmt2</name>
    <name evidence="1" type="ORF">TNIN_358991</name>
</gene>
<organism evidence="1 2">
    <name type="scientific">Trichonephila inaurata madagascariensis</name>
    <dbReference type="NCBI Taxonomy" id="2747483"/>
    <lineage>
        <taxon>Eukaryota</taxon>
        <taxon>Metazoa</taxon>
        <taxon>Ecdysozoa</taxon>
        <taxon>Arthropoda</taxon>
        <taxon>Chelicerata</taxon>
        <taxon>Arachnida</taxon>
        <taxon>Araneae</taxon>
        <taxon>Araneomorphae</taxon>
        <taxon>Entelegynae</taxon>
        <taxon>Araneoidea</taxon>
        <taxon>Nephilidae</taxon>
        <taxon>Trichonephila</taxon>
        <taxon>Trichonephila inaurata</taxon>
    </lineage>
</organism>